<organism evidence="1 2">
    <name type="scientific">Amylocarpus encephaloides</name>
    <dbReference type="NCBI Taxonomy" id="45428"/>
    <lineage>
        <taxon>Eukaryota</taxon>
        <taxon>Fungi</taxon>
        <taxon>Dikarya</taxon>
        <taxon>Ascomycota</taxon>
        <taxon>Pezizomycotina</taxon>
        <taxon>Leotiomycetes</taxon>
        <taxon>Helotiales</taxon>
        <taxon>Helotiales incertae sedis</taxon>
        <taxon>Amylocarpus</taxon>
    </lineage>
</organism>
<dbReference type="Proteomes" id="UP000824998">
    <property type="component" value="Unassembled WGS sequence"/>
</dbReference>
<protein>
    <submittedName>
        <fullName evidence="1">Uncharacterized protein</fullName>
    </submittedName>
</protein>
<gene>
    <name evidence="1" type="ORF">BJ875DRAFT_487799</name>
</gene>
<evidence type="ECO:0000313" key="2">
    <source>
        <dbReference type="Proteomes" id="UP000824998"/>
    </source>
</evidence>
<keyword evidence="2" id="KW-1185">Reference proteome</keyword>
<comment type="caution">
    <text evidence="1">The sequence shown here is derived from an EMBL/GenBank/DDBJ whole genome shotgun (WGS) entry which is preliminary data.</text>
</comment>
<sequence length="235" mass="26257">MSFIFGSMSQRLQSRNHESDNTSCYHVSCFGHGSCIKELADGASLLDPKHSGKLDDGPRPSGINYNIARFIGSIPSFYETGSGEINDLSVIQEETPIAAECDHLACVNLVTCLYMQGKAEIRKILKTPHTTLPKYLLDQQLQIDRDCFNWNDNKGWAFILKCGKCRHERCSKCEMKVFEELDLLGDKLNAMTDTSILARIASIFGTDEEGKKRSVVGLKNTKLSKQSLTASRKRL</sequence>
<reference evidence="1" key="1">
    <citation type="journal article" date="2021" name="IMA Fungus">
        <title>Genomic characterization of three marine fungi, including Emericellopsis atlantica sp. nov. with signatures of a generalist lifestyle and marine biomass degradation.</title>
        <authorList>
            <person name="Hagestad O.C."/>
            <person name="Hou L."/>
            <person name="Andersen J.H."/>
            <person name="Hansen E.H."/>
            <person name="Altermark B."/>
            <person name="Li C."/>
            <person name="Kuhnert E."/>
            <person name="Cox R.J."/>
            <person name="Crous P.W."/>
            <person name="Spatafora J.W."/>
            <person name="Lail K."/>
            <person name="Amirebrahimi M."/>
            <person name="Lipzen A."/>
            <person name="Pangilinan J."/>
            <person name="Andreopoulos W."/>
            <person name="Hayes R.D."/>
            <person name="Ng V."/>
            <person name="Grigoriev I.V."/>
            <person name="Jackson S.A."/>
            <person name="Sutton T.D.S."/>
            <person name="Dobson A.D.W."/>
            <person name="Rama T."/>
        </authorList>
    </citation>
    <scope>NUCLEOTIDE SEQUENCE</scope>
    <source>
        <strain evidence="1">TRa018bII</strain>
    </source>
</reference>
<accession>A0A9P8C1M8</accession>
<proteinExistence type="predicted"/>
<evidence type="ECO:0000313" key="1">
    <source>
        <dbReference type="EMBL" id="KAG9230608.1"/>
    </source>
</evidence>
<dbReference type="EMBL" id="MU251658">
    <property type="protein sequence ID" value="KAG9230608.1"/>
    <property type="molecule type" value="Genomic_DNA"/>
</dbReference>
<name>A0A9P8C1M8_9HELO</name>
<dbReference type="AlphaFoldDB" id="A0A9P8C1M8"/>